<comment type="pathway">
    <text evidence="1">Cofactor biosynthesis; adenosylcobalamin biosynthesis.</text>
</comment>
<comment type="caution">
    <text evidence="4">The sequence shown here is derived from an EMBL/GenBank/DDBJ whole genome shotgun (WGS) entry which is preliminary data.</text>
</comment>
<evidence type="ECO:0000313" key="5">
    <source>
        <dbReference type="Proteomes" id="UP000709466"/>
    </source>
</evidence>
<evidence type="ECO:0000256" key="1">
    <source>
        <dbReference type="ARBA" id="ARBA00004953"/>
    </source>
</evidence>
<dbReference type="GO" id="GO:0016994">
    <property type="term" value="F:precorrin-6A reductase activity"/>
    <property type="evidence" value="ECO:0007669"/>
    <property type="project" value="UniProtKB-EC"/>
</dbReference>
<proteinExistence type="predicted"/>
<sequence length="236" mass="26119">MILLLAGTTEARKLSWLLNDYGLEAMASLAGETSEPAKLGIPTRVGGFGGAMAFRAFLDDNKISAVVDATHPFAVSITRRTARICEEKGVPYMQLERPMWEPEPDDEWWFVGDLAEAGKHIPEGAKVFAAVGRKAAEELDLPNRELYVRTVDPQEDTDTIKFITGRPPFAQAEEVELFKSLGIDWLIAKNSGGATDGKLLAARELHMPVLMQSRPKAPVTQCRERVQDVLDWLLDL</sequence>
<evidence type="ECO:0000256" key="2">
    <source>
        <dbReference type="ARBA" id="ARBA00022573"/>
    </source>
</evidence>
<dbReference type="PROSITE" id="PS51014">
    <property type="entry name" value="COBK_CBIJ"/>
    <property type="match status" value="1"/>
</dbReference>
<accession>A0ABX0VXR7</accession>
<reference evidence="4 5" key="1">
    <citation type="submission" date="2020-03" db="EMBL/GenBank/DDBJ databases">
        <title>Bacterial isolates of synthetic phycosphere.</title>
        <authorList>
            <person name="Fu H."/>
            <person name="Moran M.A."/>
        </authorList>
    </citation>
    <scope>NUCLEOTIDE SEQUENCE [LARGE SCALE GENOMIC DNA]</scope>
    <source>
        <strain evidence="4 5">HF1</strain>
    </source>
</reference>
<dbReference type="Pfam" id="PF02571">
    <property type="entry name" value="CbiJ"/>
    <property type="match status" value="1"/>
</dbReference>
<gene>
    <name evidence="4" type="primary">cobK</name>
    <name evidence="4" type="ORF">HCZ30_10505</name>
</gene>
<evidence type="ECO:0000313" key="4">
    <source>
        <dbReference type="EMBL" id="NIY72860.1"/>
    </source>
</evidence>
<organism evidence="4 5">
    <name type="scientific">Marivivens donghaensis</name>
    <dbReference type="NCBI Taxonomy" id="1699413"/>
    <lineage>
        <taxon>Bacteria</taxon>
        <taxon>Pseudomonadati</taxon>
        <taxon>Pseudomonadota</taxon>
        <taxon>Alphaproteobacteria</taxon>
        <taxon>Rhodobacterales</taxon>
        <taxon>Paracoccaceae</taxon>
        <taxon>Marivivens group</taxon>
        <taxon>Marivivens</taxon>
    </lineage>
</organism>
<keyword evidence="2" id="KW-0169">Cobalamin biosynthesis</keyword>
<dbReference type="EC" id="1.3.1.54" evidence="4"/>
<name>A0ABX0VXR7_9RHOB</name>
<dbReference type="RefSeq" id="WP_167638246.1">
    <property type="nucleotide sequence ID" value="NZ_JAATOP010000006.1"/>
</dbReference>
<keyword evidence="3 4" id="KW-0560">Oxidoreductase</keyword>
<evidence type="ECO:0000256" key="3">
    <source>
        <dbReference type="ARBA" id="ARBA00023002"/>
    </source>
</evidence>
<dbReference type="PANTHER" id="PTHR36925">
    <property type="entry name" value="COBALT-PRECORRIN-6A REDUCTASE"/>
    <property type="match status" value="1"/>
</dbReference>
<dbReference type="InterPro" id="IPR003723">
    <property type="entry name" value="Precorrin-6x_reduct"/>
</dbReference>
<dbReference type="PANTHER" id="PTHR36925:SF1">
    <property type="entry name" value="COBALT-PRECORRIN-6A REDUCTASE"/>
    <property type="match status" value="1"/>
</dbReference>
<dbReference type="NCBIfam" id="TIGR00715">
    <property type="entry name" value="precor6x_red"/>
    <property type="match status" value="1"/>
</dbReference>
<protein>
    <submittedName>
        <fullName evidence="4">Precorrin-6A reductase</fullName>
        <ecNumber evidence="4">1.3.1.54</ecNumber>
    </submittedName>
</protein>
<keyword evidence="5" id="KW-1185">Reference proteome</keyword>
<dbReference type="EMBL" id="JAATOP010000006">
    <property type="protein sequence ID" value="NIY72860.1"/>
    <property type="molecule type" value="Genomic_DNA"/>
</dbReference>
<dbReference type="Proteomes" id="UP000709466">
    <property type="component" value="Unassembled WGS sequence"/>
</dbReference>